<evidence type="ECO:0000313" key="2">
    <source>
        <dbReference type="Proteomes" id="UP000284021"/>
    </source>
</evidence>
<name>A0A418XEJ9_9PSED</name>
<protein>
    <recommendedName>
        <fullName evidence="3">Preprotein translocase subunit SecB</fullName>
    </recommendedName>
</protein>
<reference evidence="1 2" key="1">
    <citation type="submission" date="2018-09" db="EMBL/GenBank/DDBJ databases">
        <authorList>
            <person name="Zhu H."/>
        </authorList>
    </citation>
    <scope>NUCLEOTIDE SEQUENCE [LARGE SCALE GENOMIC DNA]</scope>
    <source>
        <strain evidence="1 2">K1S02-6</strain>
    </source>
</reference>
<keyword evidence="2" id="KW-1185">Reference proteome</keyword>
<sequence>MNDAIEAAKKSLRLKELLLKSYTVEVSDELSEAQGGMDVSLSMRSGISKRKMILDDNDKVIGIRYLYKCDLRLKNKPSNTNEPTIETDEDISHFTLTASFAVDYEMKLQLEEEAMSTFGKVNVGYHVWPFWRELVQSTCNRVGISPISLPFYNPPKHKK</sequence>
<dbReference type="Gene3D" id="3.10.420.10">
    <property type="entry name" value="SecB-like"/>
    <property type="match status" value="1"/>
</dbReference>
<organism evidence="1 2">
    <name type="scientific">Pseudomonas cavernicola</name>
    <dbReference type="NCBI Taxonomy" id="2320866"/>
    <lineage>
        <taxon>Bacteria</taxon>
        <taxon>Pseudomonadati</taxon>
        <taxon>Pseudomonadota</taxon>
        <taxon>Gammaproteobacteria</taxon>
        <taxon>Pseudomonadales</taxon>
        <taxon>Pseudomonadaceae</taxon>
        <taxon>Pseudomonas</taxon>
    </lineage>
</organism>
<dbReference type="EMBL" id="QYUR01000003">
    <property type="protein sequence ID" value="RJG10956.1"/>
    <property type="molecule type" value="Genomic_DNA"/>
</dbReference>
<dbReference type="InterPro" id="IPR035958">
    <property type="entry name" value="SecB-like_sf"/>
</dbReference>
<gene>
    <name evidence="1" type="ORF">D3879_14855</name>
</gene>
<evidence type="ECO:0000313" key="1">
    <source>
        <dbReference type="EMBL" id="RJG10956.1"/>
    </source>
</evidence>
<dbReference type="Proteomes" id="UP000284021">
    <property type="component" value="Unassembled WGS sequence"/>
</dbReference>
<dbReference type="SUPFAM" id="SSF54611">
    <property type="entry name" value="SecB-like"/>
    <property type="match status" value="1"/>
</dbReference>
<evidence type="ECO:0008006" key="3">
    <source>
        <dbReference type="Google" id="ProtNLM"/>
    </source>
</evidence>
<proteinExistence type="predicted"/>
<accession>A0A418XEJ9</accession>
<dbReference type="OrthoDB" id="6058761at2"/>
<dbReference type="AlphaFoldDB" id="A0A418XEJ9"/>
<comment type="caution">
    <text evidence="1">The sequence shown here is derived from an EMBL/GenBank/DDBJ whole genome shotgun (WGS) entry which is preliminary data.</text>
</comment>
<dbReference type="RefSeq" id="WP_119955088.1">
    <property type="nucleotide sequence ID" value="NZ_QYUR01000003.1"/>
</dbReference>